<evidence type="ECO:0000313" key="3">
    <source>
        <dbReference type="EMBL" id="VIO76342.1"/>
    </source>
</evidence>
<feature type="domain" description="Peptidase C14 caspase" evidence="2">
    <location>
        <begin position="43"/>
        <end position="294"/>
    </location>
</feature>
<dbReference type="PROSITE" id="PS00018">
    <property type="entry name" value="EF_HAND_1"/>
    <property type="match status" value="1"/>
</dbReference>
<dbReference type="SUPFAM" id="SSF52129">
    <property type="entry name" value="Caspase-like"/>
    <property type="match status" value="1"/>
</dbReference>
<dbReference type="InterPro" id="IPR029030">
    <property type="entry name" value="Caspase-like_dom_sf"/>
</dbReference>
<evidence type="ECO:0000313" key="4">
    <source>
        <dbReference type="Proteomes" id="UP000328092"/>
    </source>
</evidence>
<dbReference type="Gene3D" id="3.40.50.1460">
    <property type="match status" value="1"/>
</dbReference>
<dbReference type="InterPro" id="IPR011600">
    <property type="entry name" value="Pept_C14_caspase"/>
</dbReference>
<protein>
    <recommendedName>
        <fullName evidence="2">Peptidase C14 caspase domain-containing protein</fullName>
    </recommendedName>
</protein>
<dbReference type="PANTHER" id="PTHR48104">
    <property type="entry name" value="METACASPASE-4"/>
    <property type="match status" value="1"/>
</dbReference>
<feature type="chain" id="PRO_5021247211" description="Peptidase C14 caspase domain-containing protein" evidence="1">
    <location>
        <begin position="25"/>
        <end position="562"/>
    </location>
</feature>
<proteinExistence type="predicted"/>
<dbReference type="InterPro" id="IPR050452">
    <property type="entry name" value="Metacaspase"/>
</dbReference>
<keyword evidence="4" id="KW-1185">Reference proteome</keyword>
<reference evidence="3" key="1">
    <citation type="submission" date="2019-02" db="EMBL/GenBank/DDBJ databases">
        <authorList>
            <person name="Pothier F.J."/>
        </authorList>
    </citation>
    <scope>NUCLEOTIDE SEQUENCE</scope>
    <source>
        <strain evidence="3">CI-1B</strain>
    </source>
</reference>
<evidence type="ECO:0000256" key="1">
    <source>
        <dbReference type="SAM" id="SignalP"/>
    </source>
</evidence>
<keyword evidence="1" id="KW-0732">Signal</keyword>
<organism evidence="3 4">
    <name type="scientific">Bradyrhizobium ivorense</name>
    <dbReference type="NCBI Taxonomy" id="2511166"/>
    <lineage>
        <taxon>Bacteria</taxon>
        <taxon>Pseudomonadati</taxon>
        <taxon>Pseudomonadota</taxon>
        <taxon>Alphaproteobacteria</taxon>
        <taxon>Hyphomicrobiales</taxon>
        <taxon>Nitrobacteraceae</taxon>
        <taxon>Bradyrhizobium</taxon>
    </lineage>
</organism>
<dbReference type="AlphaFoldDB" id="A0A508TPS9"/>
<dbReference type="Pfam" id="PF00656">
    <property type="entry name" value="Peptidase_C14"/>
    <property type="match status" value="1"/>
</dbReference>
<dbReference type="EMBL" id="CAADFC020000028">
    <property type="protein sequence ID" value="VIO76342.1"/>
    <property type="molecule type" value="Genomic_DNA"/>
</dbReference>
<dbReference type="PANTHER" id="PTHR48104:SF30">
    <property type="entry name" value="METACASPASE-1"/>
    <property type="match status" value="1"/>
</dbReference>
<evidence type="ECO:0000259" key="2">
    <source>
        <dbReference type="Pfam" id="PF00656"/>
    </source>
</evidence>
<dbReference type="RefSeq" id="WP_139863066.1">
    <property type="nucleotide sequence ID" value="NZ_CAADFC020000028.1"/>
</dbReference>
<dbReference type="GO" id="GO:0004197">
    <property type="term" value="F:cysteine-type endopeptidase activity"/>
    <property type="evidence" value="ECO:0007669"/>
    <property type="project" value="InterPro"/>
</dbReference>
<feature type="signal peptide" evidence="1">
    <location>
        <begin position="1"/>
        <end position="24"/>
    </location>
</feature>
<dbReference type="GO" id="GO:0006508">
    <property type="term" value="P:proteolysis"/>
    <property type="evidence" value="ECO:0007669"/>
    <property type="project" value="InterPro"/>
</dbReference>
<dbReference type="GO" id="GO:0005737">
    <property type="term" value="C:cytoplasm"/>
    <property type="evidence" value="ECO:0007669"/>
    <property type="project" value="TreeGrafter"/>
</dbReference>
<dbReference type="OrthoDB" id="6872474at2"/>
<dbReference type="Proteomes" id="UP000328092">
    <property type="component" value="Unassembled WGS sequence"/>
</dbReference>
<name>A0A508TPS9_9BRAD</name>
<sequence>MRALNTILLVAMAWLLLSTQTSLAASPIVLHLQNPDGGAIRGLIIGIDAYEHVRPLKGSVADARDIEQSLRQMGTNDVITLTDAQANRSSVLQHISDLVQRTTSNDLIILSIAGHGAQEPETIKGSEPDGLQDVFLLPGFAPTPEGSRQRILGSEFNHFIRQFELRGAKVLFVADTCHGGGMARDIDPRAAEMSFRQVSKYTLPVDKLVPVTNESDPVSDLDLDRTAFLAAVDRNTKAPEVKIPGIDGLRGALSYAVARAFEGGADANHDGKVTLKELFANVRQVVYQLSDQRQNVVTKASPGRSVESDVVFQLAQGPTLVAAPGPTVPPKSMIPAPPAALSRDLAVAPAPTEISAPIRLAALGSRTNNLAKLTSRNAAIEIVPPVDNPDLIWDSKSRDVISWGDVVAYGIDERDLVSVIDRTAAIRELKRIATKTPQTLRVAPDDGQYHKGRTVQIELSDVTSRAIILFDISGDGTIQMLYPLGSDAPISQTGNLRLQLKVREPFGAEQVVAVTSTKRLPDLEQAILQLDRRKAPGQLIKILNTYLSPDARVGSIGFFTAP</sequence>
<gene>
    <name evidence="3" type="ORF">CI1B_63610</name>
</gene>
<dbReference type="InterPro" id="IPR018247">
    <property type="entry name" value="EF_Hand_1_Ca_BS"/>
</dbReference>
<accession>A0A508TPS9</accession>
<comment type="caution">
    <text evidence="3">The sequence shown here is derived from an EMBL/GenBank/DDBJ whole genome shotgun (WGS) entry which is preliminary data.</text>
</comment>